<organism evidence="2">
    <name type="scientific">Paenarthrobacter sp. AMU7</name>
    <dbReference type="NCBI Taxonomy" id="3162492"/>
    <lineage>
        <taxon>Bacteria</taxon>
        <taxon>Bacillati</taxon>
        <taxon>Actinomycetota</taxon>
        <taxon>Actinomycetes</taxon>
        <taxon>Micrococcales</taxon>
        <taxon>Micrococcaceae</taxon>
        <taxon>Paenarthrobacter</taxon>
    </lineage>
</organism>
<keyword evidence="1" id="KW-1133">Transmembrane helix</keyword>
<feature type="transmembrane region" description="Helical" evidence="1">
    <location>
        <begin position="128"/>
        <end position="156"/>
    </location>
</feature>
<feature type="transmembrane region" description="Helical" evidence="1">
    <location>
        <begin position="56"/>
        <end position="77"/>
    </location>
</feature>
<dbReference type="AlphaFoldDB" id="A0AB39YS13"/>
<keyword evidence="1" id="KW-0812">Transmembrane</keyword>
<feature type="transmembrane region" description="Helical" evidence="1">
    <location>
        <begin position="21"/>
        <end position="44"/>
    </location>
</feature>
<sequence>MGLLKSAVKPRWRKIVFHRNALWSIGAALAVWGAFGNIRIPAIAPSVKVLDATGPILTFTAMGFAVSVTALALILALPLNRAVALMLVNTDTDEPVQISELDGKLMASDPKTNKPLQYIPTQTSTTGYLNLVFVFVWTAVANVWASLVAILAAVVVGNELLLSSESPVSHAIVAILSGSLAYASLQMFTALLTIFEVAEFFQGLSRHQLQVNATAQSTKPA</sequence>
<gene>
    <name evidence="2" type="ORF">ABQM86_00495</name>
</gene>
<protein>
    <submittedName>
        <fullName evidence="2">Uncharacterized protein</fullName>
    </submittedName>
</protein>
<evidence type="ECO:0000256" key="1">
    <source>
        <dbReference type="SAM" id="Phobius"/>
    </source>
</evidence>
<accession>A0AB39YS13</accession>
<dbReference type="RefSeq" id="WP_369745666.1">
    <property type="nucleotide sequence ID" value="NZ_CP165735.1"/>
</dbReference>
<dbReference type="EMBL" id="CP165735">
    <property type="protein sequence ID" value="XDV71706.1"/>
    <property type="molecule type" value="Genomic_DNA"/>
</dbReference>
<proteinExistence type="predicted"/>
<keyword evidence="1" id="KW-0472">Membrane</keyword>
<name>A0AB39YS13_9MICC</name>
<feature type="transmembrane region" description="Helical" evidence="1">
    <location>
        <begin position="168"/>
        <end position="195"/>
    </location>
</feature>
<evidence type="ECO:0000313" key="2">
    <source>
        <dbReference type="EMBL" id="XDV71706.1"/>
    </source>
</evidence>
<reference evidence="2" key="1">
    <citation type="submission" date="2024-07" db="EMBL/GenBank/DDBJ databases">
        <authorList>
            <person name="Li J."/>
            <person name="Wei H."/>
            <person name="Ma J."/>
        </authorList>
    </citation>
    <scope>NUCLEOTIDE SEQUENCE</scope>
    <source>
        <strain evidence="2">AMU7</strain>
    </source>
</reference>